<gene>
    <name evidence="2" type="ORF">AS592_09045</name>
</gene>
<dbReference type="RefSeq" id="WP_067329203.1">
    <property type="nucleotide sequence ID" value="NZ_LNKT01000004.1"/>
</dbReference>
<organism evidence="2 3">
    <name type="scientific">Sulfurovum riftiae</name>
    <dbReference type="NCBI Taxonomy" id="1630136"/>
    <lineage>
        <taxon>Bacteria</taxon>
        <taxon>Pseudomonadati</taxon>
        <taxon>Campylobacterota</taxon>
        <taxon>Epsilonproteobacteria</taxon>
        <taxon>Campylobacterales</taxon>
        <taxon>Sulfurovaceae</taxon>
        <taxon>Sulfurovum</taxon>
    </lineage>
</organism>
<feature type="chain" id="PRO_5007578541" evidence="1">
    <location>
        <begin position="24"/>
        <end position="138"/>
    </location>
</feature>
<comment type="caution">
    <text evidence="2">The sequence shown here is derived from an EMBL/GenBank/DDBJ whole genome shotgun (WGS) entry which is preliminary data.</text>
</comment>
<dbReference type="InterPro" id="IPR036249">
    <property type="entry name" value="Thioredoxin-like_sf"/>
</dbReference>
<dbReference type="Gene3D" id="3.40.30.10">
    <property type="entry name" value="Glutaredoxin"/>
    <property type="match status" value="1"/>
</dbReference>
<sequence length="138" mass="16193">MHRFSLIGSILLSLFLLTSALDAVELNWEHDYYNALATAKKEHKMVYLFVGADKCKHCDRFKKQTLSNKELIETMKKEYVLLYMSRDQHAIPDKFEKYGVPMHYFLTAEGKIIAVVQGSRELEGWYDVLDEVELRKEK</sequence>
<dbReference type="EMBL" id="LNKT01000004">
    <property type="protein sequence ID" value="KYJ87136.1"/>
    <property type="molecule type" value="Genomic_DNA"/>
</dbReference>
<dbReference type="OrthoDB" id="5334769at2"/>
<evidence type="ECO:0000256" key="1">
    <source>
        <dbReference type="SAM" id="SignalP"/>
    </source>
</evidence>
<proteinExistence type="predicted"/>
<dbReference type="STRING" id="1630136.AS592_09045"/>
<evidence type="ECO:0000313" key="3">
    <source>
        <dbReference type="Proteomes" id="UP000075359"/>
    </source>
</evidence>
<dbReference type="Proteomes" id="UP000075359">
    <property type="component" value="Unassembled WGS sequence"/>
</dbReference>
<feature type="signal peptide" evidence="1">
    <location>
        <begin position="1"/>
        <end position="23"/>
    </location>
</feature>
<dbReference type="Pfam" id="PF13899">
    <property type="entry name" value="Thioredoxin_7"/>
    <property type="match status" value="1"/>
</dbReference>
<reference evidence="2 3" key="1">
    <citation type="submission" date="2015-11" db="EMBL/GenBank/DDBJ databases">
        <title>Draft genome of Sulfurovum riftiae 1812E, a member of the Epsilonproteobacteria isolated from the tube of the deep-sea hydrothermal vent tubewom Riftia pachyptila.</title>
        <authorList>
            <person name="Vetriani C."/>
            <person name="Giovannelli D."/>
        </authorList>
    </citation>
    <scope>NUCLEOTIDE SEQUENCE [LARGE SCALE GENOMIC DNA]</scope>
    <source>
        <strain evidence="2 3">1812E</strain>
    </source>
</reference>
<dbReference type="SUPFAM" id="SSF52833">
    <property type="entry name" value="Thioredoxin-like"/>
    <property type="match status" value="1"/>
</dbReference>
<protein>
    <submittedName>
        <fullName evidence="2">Thioredoxin</fullName>
    </submittedName>
</protein>
<evidence type="ECO:0000313" key="2">
    <source>
        <dbReference type="EMBL" id="KYJ87136.1"/>
    </source>
</evidence>
<dbReference type="AlphaFoldDB" id="A0A151CHY9"/>
<name>A0A151CHY9_9BACT</name>
<keyword evidence="3" id="KW-1185">Reference proteome</keyword>
<keyword evidence="1" id="KW-0732">Signal</keyword>
<accession>A0A151CHY9</accession>